<dbReference type="InParanoid" id="A5DHK9"/>
<dbReference type="PANTHER" id="PTHR21569:SF1">
    <property type="entry name" value="SMALL RIBOSOMAL SUBUNIT PROTEIN US9M"/>
    <property type="match status" value="1"/>
</dbReference>
<evidence type="ECO:0000256" key="1">
    <source>
        <dbReference type="ARBA" id="ARBA00005251"/>
    </source>
</evidence>
<dbReference type="STRING" id="294746.A5DHK9"/>
<dbReference type="PANTHER" id="PTHR21569">
    <property type="entry name" value="RIBOSOMAL PROTEIN S9"/>
    <property type="match status" value="1"/>
</dbReference>
<evidence type="ECO:0000256" key="8">
    <source>
        <dbReference type="SAM" id="MobiDB-lite"/>
    </source>
</evidence>
<evidence type="ECO:0000313" key="9">
    <source>
        <dbReference type="EMBL" id="EDK38662.2"/>
    </source>
</evidence>
<dbReference type="InterPro" id="IPR014721">
    <property type="entry name" value="Ribsml_uS5_D2-typ_fold_subgr"/>
</dbReference>
<dbReference type="Proteomes" id="UP000001997">
    <property type="component" value="Unassembled WGS sequence"/>
</dbReference>
<comment type="similarity">
    <text evidence="1 7">Belongs to the universal ribosomal protein uS9 family.</text>
</comment>
<dbReference type="InterPro" id="IPR000754">
    <property type="entry name" value="Ribosomal_uS9"/>
</dbReference>
<dbReference type="GO" id="GO:0003735">
    <property type="term" value="F:structural constituent of ribosome"/>
    <property type="evidence" value="ECO:0007669"/>
    <property type="project" value="EnsemblFungi"/>
</dbReference>
<dbReference type="Pfam" id="PF00380">
    <property type="entry name" value="Ribosomal_S9"/>
    <property type="match status" value="1"/>
</dbReference>
<dbReference type="InterPro" id="IPR023035">
    <property type="entry name" value="Ribosomal_uS9_bac/plastid"/>
</dbReference>
<evidence type="ECO:0000256" key="5">
    <source>
        <dbReference type="ARBA" id="ARBA00039318"/>
    </source>
</evidence>
<keyword evidence="10" id="KW-1185">Reference proteome</keyword>
<proteinExistence type="inferred from homology"/>
<keyword evidence="2" id="KW-0809">Transit peptide</keyword>
<dbReference type="HOGENOM" id="CLU_036531_0_0_1"/>
<feature type="compositionally biased region" description="Basic residues" evidence="8">
    <location>
        <begin position="288"/>
        <end position="307"/>
    </location>
</feature>
<dbReference type="FunCoup" id="A5DHK9">
    <property type="interactions" value="183"/>
</dbReference>
<keyword evidence="3 7" id="KW-0689">Ribosomal protein</keyword>
<evidence type="ECO:0000256" key="6">
    <source>
        <dbReference type="ARBA" id="ARBA00042623"/>
    </source>
</evidence>
<dbReference type="EMBL" id="CH408157">
    <property type="protein sequence ID" value="EDK38662.2"/>
    <property type="molecule type" value="Genomic_DNA"/>
</dbReference>
<dbReference type="FunFam" id="3.30.230.10:FF:000001">
    <property type="entry name" value="30S ribosomal protein S9"/>
    <property type="match status" value="1"/>
</dbReference>
<sequence>MSSGVRSRFCRLPGRFFSSRSIVLQESRPKISSDAKKSTSTTLPIPSILSSTTLRSPELSRVRTVPTLKTFYGGNPVHEQNINQLNALIRKHINLPTRVIDDKELQANRFLSFEEYAQRVQAGTRLKPIHHKELTQLLHRLRSIDLELMPREVSETLTNYSSNSSVVAKVAQKMKTLDQFGRAVTVGRRKRSVAKVSMVRGEGEVLVNGRSLNEYFPKASDRKKIAYPFQVVAQEAKYNVFAEVSGGGLTGQIDAIMYGIAKGLVIFNPLFKSRLHKAGLMTRDTRKVERKKPGKVKARKSPTWVKR</sequence>
<dbReference type="OMA" id="RESAMWA"/>
<reference evidence="9 10" key="1">
    <citation type="journal article" date="2009" name="Nature">
        <title>Evolution of pathogenicity and sexual reproduction in eight Candida genomes.</title>
        <authorList>
            <person name="Butler G."/>
            <person name="Rasmussen M.D."/>
            <person name="Lin M.F."/>
            <person name="Santos M.A."/>
            <person name="Sakthikumar S."/>
            <person name="Munro C.A."/>
            <person name="Rheinbay E."/>
            <person name="Grabherr M."/>
            <person name="Forche A."/>
            <person name="Reedy J.L."/>
            <person name="Agrafioti I."/>
            <person name="Arnaud M.B."/>
            <person name="Bates S."/>
            <person name="Brown A.J."/>
            <person name="Brunke S."/>
            <person name="Costanzo M.C."/>
            <person name="Fitzpatrick D.A."/>
            <person name="de Groot P.W."/>
            <person name="Harris D."/>
            <person name="Hoyer L.L."/>
            <person name="Hube B."/>
            <person name="Klis F.M."/>
            <person name="Kodira C."/>
            <person name="Lennard N."/>
            <person name="Logue M.E."/>
            <person name="Martin R."/>
            <person name="Neiman A.M."/>
            <person name="Nikolaou E."/>
            <person name="Quail M.A."/>
            <person name="Quinn J."/>
            <person name="Santos M.C."/>
            <person name="Schmitzberger F.F."/>
            <person name="Sherlock G."/>
            <person name="Shah P."/>
            <person name="Silverstein K.A."/>
            <person name="Skrzypek M.S."/>
            <person name="Soll D."/>
            <person name="Staggs R."/>
            <person name="Stansfield I."/>
            <person name="Stumpf M.P."/>
            <person name="Sudbery P.E."/>
            <person name="Srikantha T."/>
            <person name="Zeng Q."/>
            <person name="Berman J."/>
            <person name="Berriman M."/>
            <person name="Heitman J."/>
            <person name="Gow N.A."/>
            <person name="Lorenz M.C."/>
            <person name="Birren B.W."/>
            <person name="Kellis M."/>
            <person name="Cuomo C.A."/>
        </authorList>
    </citation>
    <scope>NUCLEOTIDE SEQUENCE [LARGE SCALE GENOMIC DNA]</scope>
    <source>
        <strain evidence="10">ATCC 6260 / CBS 566 / DSM 6381 / JCM 1539 / NBRC 10279 / NRRL Y-324</strain>
    </source>
</reference>
<dbReference type="RefSeq" id="XP_001485031.2">
    <property type="nucleotide sequence ID" value="XM_001484981.1"/>
</dbReference>
<feature type="region of interest" description="Disordered" evidence="8">
    <location>
        <begin position="282"/>
        <end position="307"/>
    </location>
</feature>
<evidence type="ECO:0000256" key="2">
    <source>
        <dbReference type="ARBA" id="ARBA00022946"/>
    </source>
</evidence>
<dbReference type="GO" id="GO:0003723">
    <property type="term" value="F:RNA binding"/>
    <property type="evidence" value="ECO:0007669"/>
    <property type="project" value="TreeGrafter"/>
</dbReference>
<dbReference type="GO" id="GO:0005763">
    <property type="term" value="C:mitochondrial small ribosomal subunit"/>
    <property type="evidence" value="ECO:0007669"/>
    <property type="project" value="EnsemblFungi"/>
</dbReference>
<evidence type="ECO:0000256" key="7">
    <source>
        <dbReference type="RuleBase" id="RU003815"/>
    </source>
</evidence>
<evidence type="ECO:0000256" key="4">
    <source>
        <dbReference type="ARBA" id="ARBA00023274"/>
    </source>
</evidence>
<evidence type="ECO:0000313" key="10">
    <source>
        <dbReference type="Proteomes" id="UP000001997"/>
    </source>
</evidence>
<dbReference type="eggNOG" id="KOG1697">
    <property type="taxonomic scope" value="Eukaryota"/>
</dbReference>
<dbReference type="InterPro" id="IPR020568">
    <property type="entry name" value="Ribosomal_Su5_D2-typ_SF"/>
</dbReference>
<name>A5DHK9_PICGU</name>
<dbReference type="GO" id="GO:0006412">
    <property type="term" value="P:translation"/>
    <property type="evidence" value="ECO:0007669"/>
    <property type="project" value="InterPro"/>
</dbReference>
<dbReference type="AlphaFoldDB" id="A5DHK9"/>
<evidence type="ECO:0000256" key="3">
    <source>
        <dbReference type="ARBA" id="ARBA00022980"/>
    </source>
</evidence>
<organism evidence="9 10">
    <name type="scientific">Meyerozyma guilliermondii (strain ATCC 6260 / CBS 566 / DSM 6381 / JCM 1539 / NBRC 10279 / NRRL Y-324)</name>
    <name type="common">Yeast</name>
    <name type="synonym">Candida guilliermondii</name>
    <dbReference type="NCBI Taxonomy" id="294746"/>
    <lineage>
        <taxon>Eukaryota</taxon>
        <taxon>Fungi</taxon>
        <taxon>Dikarya</taxon>
        <taxon>Ascomycota</taxon>
        <taxon>Saccharomycotina</taxon>
        <taxon>Pichiomycetes</taxon>
        <taxon>Debaryomycetaceae</taxon>
        <taxon>Meyerozyma</taxon>
    </lineage>
</organism>
<gene>
    <name evidence="9" type="ORF">PGUG_02760</name>
</gene>
<dbReference type="Gene3D" id="3.30.230.10">
    <property type="match status" value="1"/>
</dbReference>
<protein>
    <recommendedName>
        <fullName evidence="5">Small ribosomal subunit protein uS9m</fullName>
    </recommendedName>
    <alternativeName>
        <fullName evidence="6">37S ribosomal protein S9, mitochondrial</fullName>
    </alternativeName>
</protein>
<accession>A5DHK9</accession>
<dbReference type="NCBIfam" id="NF001099">
    <property type="entry name" value="PRK00132.1"/>
    <property type="match status" value="1"/>
</dbReference>
<dbReference type="OrthoDB" id="10254627at2759"/>
<dbReference type="PROSITE" id="PS00360">
    <property type="entry name" value="RIBOSOMAL_S9"/>
    <property type="match status" value="1"/>
</dbReference>
<dbReference type="InterPro" id="IPR020574">
    <property type="entry name" value="Ribosomal_uS9_CS"/>
</dbReference>
<keyword evidence="4 7" id="KW-0687">Ribonucleoprotein</keyword>
<dbReference type="GeneID" id="5127402"/>
<dbReference type="SUPFAM" id="SSF54211">
    <property type="entry name" value="Ribosomal protein S5 domain 2-like"/>
    <property type="match status" value="1"/>
</dbReference>
<dbReference type="KEGG" id="pgu:PGUG_02760"/>